<name>A0A0B6YGL6_9EUPU</name>
<dbReference type="AlphaFoldDB" id="A0A0B6YGL6"/>
<gene>
    <name evidence="1" type="primary">ORF23354</name>
</gene>
<feature type="non-terminal residue" evidence="1">
    <location>
        <position position="1"/>
    </location>
</feature>
<sequence length="51" mass="5813">EFSPSKSCDPQNKSHLFTVLRISLPMIKMYRVVSSVFVDVCDHSLNLVSTR</sequence>
<proteinExistence type="predicted"/>
<evidence type="ECO:0000313" key="1">
    <source>
        <dbReference type="EMBL" id="CEK54660.1"/>
    </source>
</evidence>
<reference evidence="1" key="1">
    <citation type="submission" date="2014-12" db="EMBL/GenBank/DDBJ databases">
        <title>Insight into the proteome of Arion vulgaris.</title>
        <authorList>
            <person name="Aradska J."/>
            <person name="Bulat T."/>
            <person name="Smidak R."/>
            <person name="Sarate P."/>
            <person name="Gangsoo J."/>
            <person name="Sialana F."/>
            <person name="Bilban M."/>
            <person name="Lubec G."/>
        </authorList>
    </citation>
    <scope>NUCLEOTIDE SEQUENCE</scope>
    <source>
        <tissue evidence="1">Skin</tissue>
    </source>
</reference>
<accession>A0A0B6YGL6</accession>
<dbReference type="EMBL" id="HACG01007795">
    <property type="protein sequence ID" value="CEK54660.1"/>
    <property type="molecule type" value="Transcribed_RNA"/>
</dbReference>
<protein>
    <submittedName>
        <fullName evidence="1">Uncharacterized protein</fullName>
    </submittedName>
</protein>
<organism evidence="1">
    <name type="scientific">Arion vulgaris</name>
    <dbReference type="NCBI Taxonomy" id="1028688"/>
    <lineage>
        <taxon>Eukaryota</taxon>
        <taxon>Metazoa</taxon>
        <taxon>Spiralia</taxon>
        <taxon>Lophotrochozoa</taxon>
        <taxon>Mollusca</taxon>
        <taxon>Gastropoda</taxon>
        <taxon>Heterobranchia</taxon>
        <taxon>Euthyneura</taxon>
        <taxon>Panpulmonata</taxon>
        <taxon>Eupulmonata</taxon>
        <taxon>Stylommatophora</taxon>
        <taxon>Helicina</taxon>
        <taxon>Arionoidea</taxon>
        <taxon>Arionidae</taxon>
        <taxon>Arion</taxon>
    </lineage>
</organism>